<protein>
    <submittedName>
        <fullName evidence="1">Uncharacterized protein</fullName>
    </submittedName>
</protein>
<sequence>MASNCPSLRVNSRSIRVVMEWRCSFGEVTIDDAPCLERLLFDSVGDRRPIKIDHAPRLEVLGFLDLQLHTLQIGGIVIKAGETVRPCAMLPSVKILAVKVRFGNNMEAKMMPALLRCFPCLETLHIKSIRSRSPDDDAAAADEDDMDFWKSLPSCDCLEYHLKTLVQHGYQGHKHEAGFICYIFRNGKVLRSNGIVYSDMKNMVLKGSDGSSSSDDESNASSGGSSGSDDVAVEREPMSGTVGEGNAPSGKRSTGRYLFDHAVFPCWSFQNGIDLSVEDPFYVLGPVIALIDLVE</sequence>
<reference evidence="1" key="1">
    <citation type="submission" date="2021-05" db="EMBL/GenBank/DDBJ databases">
        <authorList>
            <person name="Scholz U."/>
            <person name="Mascher M."/>
            <person name="Fiebig A."/>
        </authorList>
    </citation>
    <scope>NUCLEOTIDE SEQUENCE [LARGE SCALE GENOMIC DNA]</scope>
</reference>
<organism evidence="1 2">
    <name type="scientific">Avena sativa</name>
    <name type="common">Oat</name>
    <dbReference type="NCBI Taxonomy" id="4498"/>
    <lineage>
        <taxon>Eukaryota</taxon>
        <taxon>Viridiplantae</taxon>
        <taxon>Streptophyta</taxon>
        <taxon>Embryophyta</taxon>
        <taxon>Tracheophyta</taxon>
        <taxon>Spermatophyta</taxon>
        <taxon>Magnoliopsida</taxon>
        <taxon>Liliopsida</taxon>
        <taxon>Poales</taxon>
        <taxon>Poaceae</taxon>
        <taxon>BOP clade</taxon>
        <taxon>Pooideae</taxon>
        <taxon>Poodae</taxon>
        <taxon>Poeae</taxon>
        <taxon>Poeae Chloroplast Group 1 (Aveneae type)</taxon>
        <taxon>Aveninae</taxon>
        <taxon>Avena</taxon>
    </lineage>
</organism>
<evidence type="ECO:0000313" key="2">
    <source>
        <dbReference type="Proteomes" id="UP001732700"/>
    </source>
</evidence>
<name>A0ACD5V9W8_AVESA</name>
<dbReference type="EnsemblPlants" id="AVESA.00010b.r2.2DG0387390.1">
    <property type="protein sequence ID" value="AVESA.00010b.r2.2DG0387390.1.CDS"/>
    <property type="gene ID" value="AVESA.00010b.r2.2DG0387390"/>
</dbReference>
<reference evidence="1" key="2">
    <citation type="submission" date="2025-09" db="UniProtKB">
        <authorList>
            <consortium name="EnsemblPlants"/>
        </authorList>
    </citation>
    <scope>IDENTIFICATION</scope>
</reference>
<proteinExistence type="predicted"/>
<keyword evidence="2" id="KW-1185">Reference proteome</keyword>
<evidence type="ECO:0000313" key="1">
    <source>
        <dbReference type="EnsemblPlants" id="AVESA.00010b.r2.2DG0387390.1.CDS"/>
    </source>
</evidence>
<dbReference type="Proteomes" id="UP001732700">
    <property type="component" value="Chromosome 2D"/>
</dbReference>
<accession>A0ACD5V9W8</accession>